<dbReference type="Proteomes" id="UP001457282">
    <property type="component" value="Unassembled WGS sequence"/>
</dbReference>
<evidence type="ECO:0000256" key="1">
    <source>
        <dbReference type="SAM" id="MobiDB-lite"/>
    </source>
</evidence>
<evidence type="ECO:0000313" key="3">
    <source>
        <dbReference type="Proteomes" id="UP001457282"/>
    </source>
</evidence>
<protein>
    <submittedName>
        <fullName evidence="2">Uncharacterized protein</fullName>
    </submittedName>
</protein>
<gene>
    <name evidence="2" type="ORF">M0R45_015618</name>
</gene>
<name>A0AAW1XRD6_RUBAR</name>
<proteinExistence type="predicted"/>
<feature type="region of interest" description="Disordered" evidence="1">
    <location>
        <begin position="150"/>
        <end position="205"/>
    </location>
</feature>
<feature type="compositionally biased region" description="Polar residues" evidence="1">
    <location>
        <begin position="150"/>
        <end position="164"/>
    </location>
</feature>
<dbReference type="AlphaFoldDB" id="A0AAW1XRD6"/>
<dbReference type="PROSITE" id="PS51257">
    <property type="entry name" value="PROKAR_LIPOPROTEIN"/>
    <property type="match status" value="1"/>
</dbReference>
<accession>A0AAW1XRD6</accession>
<comment type="caution">
    <text evidence="2">The sequence shown here is derived from an EMBL/GenBank/DDBJ whole genome shotgun (WGS) entry which is preliminary data.</text>
</comment>
<keyword evidence="3" id="KW-1185">Reference proteome</keyword>
<dbReference type="EMBL" id="JBEDUW010000003">
    <property type="protein sequence ID" value="KAK9938906.1"/>
    <property type="molecule type" value="Genomic_DNA"/>
</dbReference>
<reference evidence="2 3" key="1">
    <citation type="journal article" date="2023" name="G3 (Bethesda)">
        <title>A chromosome-length genome assembly and annotation of blackberry (Rubus argutus, cv. 'Hillquist').</title>
        <authorList>
            <person name="Bruna T."/>
            <person name="Aryal R."/>
            <person name="Dudchenko O."/>
            <person name="Sargent D.J."/>
            <person name="Mead D."/>
            <person name="Buti M."/>
            <person name="Cavallini A."/>
            <person name="Hytonen T."/>
            <person name="Andres J."/>
            <person name="Pham M."/>
            <person name="Weisz D."/>
            <person name="Mascagni F."/>
            <person name="Usai G."/>
            <person name="Natali L."/>
            <person name="Bassil N."/>
            <person name="Fernandez G.E."/>
            <person name="Lomsadze A."/>
            <person name="Armour M."/>
            <person name="Olukolu B."/>
            <person name="Poorten T."/>
            <person name="Britton C."/>
            <person name="Davik J."/>
            <person name="Ashrafi H."/>
            <person name="Aiden E.L."/>
            <person name="Borodovsky M."/>
            <person name="Worthington M."/>
        </authorList>
    </citation>
    <scope>NUCLEOTIDE SEQUENCE [LARGE SCALE GENOMIC DNA]</scope>
    <source>
        <strain evidence="2">PI 553951</strain>
    </source>
</reference>
<feature type="compositionally biased region" description="Basic and acidic residues" evidence="1">
    <location>
        <begin position="194"/>
        <end position="205"/>
    </location>
</feature>
<sequence>MESDEYKVNCAGQGTSVSCEEVLDGGLHYGKRHSSEDKGTAIGMVAGSQAPAEHAGTLGITMPLEFITLTALDIEYKFEHVDIPMDITASYVEAAPHSGQDMILARVEDEMTKLKKAMEQCAAPPGTALDQQNKKDEGCALLQTDVQIGHDQNVQHTGFTSDSEGPTRTDDDFTQQGTYTELKADAQSYVRGEGGSHDSIHRCPN</sequence>
<organism evidence="2 3">
    <name type="scientific">Rubus argutus</name>
    <name type="common">Southern blackberry</name>
    <dbReference type="NCBI Taxonomy" id="59490"/>
    <lineage>
        <taxon>Eukaryota</taxon>
        <taxon>Viridiplantae</taxon>
        <taxon>Streptophyta</taxon>
        <taxon>Embryophyta</taxon>
        <taxon>Tracheophyta</taxon>
        <taxon>Spermatophyta</taxon>
        <taxon>Magnoliopsida</taxon>
        <taxon>eudicotyledons</taxon>
        <taxon>Gunneridae</taxon>
        <taxon>Pentapetalae</taxon>
        <taxon>rosids</taxon>
        <taxon>fabids</taxon>
        <taxon>Rosales</taxon>
        <taxon>Rosaceae</taxon>
        <taxon>Rosoideae</taxon>
        <taxon>Rosoideae incertae sedis</taxon>
        <taxon>Rubus</taxon>
    </lineage>
</organism>
<evidence type="ECO:0000313" key="2">
    <source>
        <dbReference type="EMBL" id="KAK9938906.1"/>
    </source>
</evidence>